<organism evidence="1">
    <name type="scientific">Arundo donax</name>
    <name type="common">Giant reed</name>
    <name type="synonym">Donax arundinaceus</name>
    <dbReference type="NCBI Taxonomy" id="35708"/>
    <lineage>
        <taxon>Eukaryota</taxon>
        <taxon>Viridiplantae</taxon>
        <taxon>Streptophyta</taxon>
        <taxon>Embryophyta</taxon>
        <taxon>Tracheophyta</taxon>
        <taxon>Spermatophyta</taxon>
        <taxon>Magnoliopsida</taxon>
        <taxon>Liliopsida</taxon>
        <taxon>Poales</taxon>
        <taxon>Poaceae</taxon>
        <taxon>PACMAD clade</taxon>
        <taxon>Arundinoideae</taxon>
        <taxon>Arundineae</taxon>
        <taxon>Arundo</taxon>
    </lineage>
</organism>
<proteinExistence type="predicted"/>
<name>A0A0A9HIJ3_ARUDO</name>
<dbReference type="AlphaFoldDB" id="A0A0A9HIJ3"/>
<protein>
    <submittedName>
        <fullName evidence="1">Uncharacterized protein</fullName>
    </submittedName>
</protein>
<accession>A0A0A9HIJ3</accession>
<sequence>MFTSHSLSLAHMHIIWPECSRIAMPVSLAVCLYQLWSQI</sequence>
<reference evidence="1" key="2">
    <citation type="journal article" date="2015" name="Data Brief">
        <title>Shoot transcriptome of the giant reed, Arundo donax.</title>
        <authorList>
            <person name="Barrero R.A."/>
            <person name="Guerrero F.D."/>
            <person name="Moolhuijzen P."/>
            <person name="Goolsby J.A."/>
            <person name="Tidwell J."/>
            <person name="Bellgard S.E."/>
            <person name="Bellgard M.I."/>
        </authorList>
    </citation>
    <scope>NUCLEOTIDE SEQUENCE</scope>
    <source>
        <tissue evidence="1">Shoot tissue taken approximately 20 cm above the soil surface</tissue>
    </source>
</reference>
<dbReference type="EMBL" id="GBRH01163225">
    <property type="protein sequence ID" value="JAE34671.1"/>
    <property type="molecule type" value="Transcribed_RNA"/>
</dbReference>
<reference evidence="1" key="1">
    <citation type="submission" date="2014-09" db="EMBL/GenBank/DDBJ databases">
        <authorList>
            <person name="Magalhaes I.L.F."/>
            <person name="Oliveira U."/>
            <person name="Santos F.R."/>
            <person name="Vidigal T.H.D.A."/>
            <person name="Brescovit A.D."/>
            <person name="Santos A.J."/>
        </authorList>
    </citation>
    <scope>NUCLEOTIDE SEQUENCE</scope>
    <source>
        <tissue evidence="1">Shoot tissue taken approximately 20 cm above the soil surface</tissue>
    </source>
</reference>
<evidence type="ECO:0000313" key="1">
    <source>
        <dbReference type="EMBL" id="JAE34671.1"/>
    </source>
</evidence>